<organism evidence="3 4">
    <name type="scientific">Eptatretus burgeri</name>
    <name type="common">Inshore hagfish</name>
    <dbReference type="NCBI Taxonomy" id="7764"/>
    <lineage>
        <taxon>Eukaryota</taxon>
        <taxon>Metazoa</taxon>
        <taxon>Chordata</taxon>
        <taxon>Craniata</taxon>
        <taxon>Vertebrata</taxon>
        <taxon>Cyclostomata</taxon>
        <taxon>Myxini</taxon>
        <taxon>Myxiniformes</taxon>
        <taxon>Myxinidae</taxon>
        <taxon>Eptatretinae</taxon>
        <taxon>Eptatretus</taxon>
    </lineage>
</organism>
<dbReference type="InterPro" id="IPR027417">
    <property type="entry name" value="P-loop_NTPase"/>
</dbReference>
<dbReference type="PANTHER" id="PTHR21610:SF9">
    <property type="entry name" value="VON WILLEBRAND FACTOR A DOMAIN-CONTAINING PROTEIN 8"/>
    <property type="match status" value="1"/>
</dbReference>
<name>A0A8C4N3Z4_EPTBU</name>
<evidence type="ECO:0000313" key="4">
    <source>
        <dbReference type="Proteomes" id="UP000694388"/>
    </source>
</evidence>
<dbReference type="FunFam" id="3.40.50.300:FF:000663">
    <property type="entry name" value="von Willebrand factor A domain containing 8"/>
    <property type="match status" value="1"/>
</dbReference>
<sequence length="536" mass="58500">MSGRELLQQRCTDSAGDSGWRPSALVSAAKAGDLLLLDGVHRLHPATLALLHRLVQDRELNLPDGSRLLRADRYEALKVQTGLNDDQLFQSGITPIHSSFRILALAEPLAAGTSSGSRGAKGPPWLSEELLPAFLFHSVPSLGPKQQREIIEKLVPDVPIDSLSLLLQLSHQLVQATDSTTQALASLLSTRQLVRLARLLACYGDSLHALVHRACLSRFLPSPARAALDKAMDDCGIVAAEEGPTTDRDEVICEVKDGVLKIGSVSFPVRDSDIKSKVPHTLFYDNPQHLKVMEEMLKDFKLGEHLLLVGNQGVGKNKIVDRFLHLLNHPREYVQLHRDTTVQSLTLQPGVRDGIIVYDDSPLVCAVLNGRVLVVDEADKAPTHVTCVLRGLVEGGEVTLADGRRIVPDKAQVGGRPGVIVAHPDFRMIVLANRPGFPFLGNDFFSAMGGVFACHAVDNPSADAERMMLARYGPNVPPAALQNLVQAFAELRSLASHGQLAYPYSIREAVSIVRHMQVATSSCTSYRLLVNQWQRK</sequence>
<reference evidence="3" key="2">
    <citation type="submission" date="2025-09" db="UniProtKB">
        <authorList>
            <consortium name="Ensembl"/>
        </authorList>
    </citation>
    <scope>IDENTIFICATION</scope>
</reference>
<evidence type="ECO:0000259" key="2">
    <source>
        <dbReference type="Pfam" id="PF07728"/>
    </source>
</evidence>
<proteinExistence type="predicted"/>
<dbReference type="GO" id="GO:0016887">
    <property type="term" value="F:ATP hydrolysis activity"/>
    <property type="evidence" value="ECO:0007669"/>
    <property type="project" value="InterPro"/>
</dbReference>
<dbReference type="InterPro" id="IPR011704">
    <property type="entry name" value="ATPase_dyneun-rel_AAA"/>
</dbReference>
<evidence type="ECO:0000256" key="1">
    <source>
        <dbReference type="SAM" id="MobiDB-lite"/>
    </source>
</evidence>
<accession>A0A8C4N3Z4</accession>
<keyword evidence="4" id="KW-1185">Reference proteome</keyword>
<dbReference type="InterPro" id="IPR039891">
    <property type="entry name" value="VWA8"/>
</dbReference>
<dbReference type="PANTHER" id="PTHR21610">
    <property type="entry name" value="VON WILLEBRAND FACTOR A DOMAIN-CONTAINING PROTEIN 8"/>
    <property type="match status" value="1"/>
</dbReference>
<dbReference type="Proteomes" id="UP000694388">
    <property type="component" value="Unplaced"/>
</dbReference>
<protein>
    <recommendedName>
        <fullName evidence="2">ATPase dynein-related AAA domain-containing protein</fullName>
    </recommendedName>
</protein>
<dbReference type="Ensembl" id="ENSEBUT00000000961.1">
    <property type="protein sequence ID" value="ENSEBUP00000000656.1"/>
    <property type="gene ID" value="ENSEBUG00000000751.1"/>
</dbReference>
<dbReference type="GeneTree" id="ENSGT00390000006601"/>
<evidence type="ECO:0000313" key="3">
    <source>
        <dbReference type="Ensembl" id="ENSEBUP00000000656.1"/>
    </source>
</evidence>
<feature type="domain" description="ATPase dynein-related AAA" evidence="2">
    <location>
        <begin position="2"/>
        <end position="112"/>
    </location>
</feature>
<feature type="domain" description="ATPase dynein-related AAA" evidence="2">
    <location>
        <begin position="305"/>
        <end position="442"/>
    </location>
</feature>
<dbReference type="GO" id="GO:0005524">
    <property type="term" value="F:ATP binding"/>
    <property type="evidence" value="ECO:0007669"/>
    <property type="project" value="InterPro"/>
</dbReference>
<dbReference type="AlphaFoldDB" id="A0A8C4N3Z4"/>
<dbReference type="Gene3D" id="3.40.50.300">
    <property type="entry name" value="P-loop containing nucleotide triphosphate hydrolases"/>
    <property type="match status" value="1"/>
</dbReference>
<feature type="region of interest" description="Disordered" evidence="1">
    <location>
        <begin position="1"/>
        <end position="20"/>
    </location>
</feature>
<dbReference type="Pfam" id="PF07728">
    <property type="entry name" value="AAA_5"/>
    <property type="match status" value="2"/>
</dbReference>
<dbReference type="GO" id="GO:0005737">
    <property type="term" value="C:cytoplasm"/>
    <property type="evidence" value="ECO:0007669"/>
    <property type="project" value="TreeGrafter"/>
</dbReference>
<reference evidence="3" key="1">
    <citation type="submission" date="2025-08" db="UniProtKB">
        <authorList>
            <consortium name="Ensembl"/>
        </authorList>
    </citation>
    <scope>IDENTIFICATION</scope>
</reference>
<dbReference type="SUPFAM" id="SSF52540">
    <property type="entry name" value="P-loop containing nucleoside triphosphate hydrolases"/>
    <property type="match status" value="2"/>
</dbReference>